<organism evidence="3 4">
    <name type="scientific">Leucobacter komagatae</name>
    <dbReference type="NCBI Taxonomy" id="55969"/>
    <lineage>
        <taxon>Bacteria</taxon>
        <taxon>Bacillati</taxon>
        <taxon>Actinomycetota</taxon>
        <taxon>Actinomycetes</taxon>
        <taxon>Micrococcales</taxon>
        <taxon>Microbacteriaceae</taxon>
        <taxon>Leucobacter</taxon>
    </lineage>
</organism>
<dbReference type="SUPFAM" id="SSF55729">
    <property type="entry name" value="Acyl-CoA N-acyltransferases (Nat)"/>
    <property type="match status" value="2"/>
</dbReference>
<dbReference type="EMBL" id="VFON01000001">
    <property type="protein sequence ID" value="TQL42336.1"/>
    <property type="molecule type" value="Genomic_DNA"/>
</dbReference>
<dbReference type="InterPro" id="IPR043519">
    <property type="entry name" value="NT_sf"/>
</dbReference>
<dbReference type="SUPFAM" id="SSF81301">
    <property type="entry name" value="Nucleotidyltransferase"/>
    <property type="match status" value="1"/>
</dbReference>
<dbReference type="Pfam" id="PF04229">
    <property type="entry name" value="GrpB"/>
    <property type="match status" value="1"/>
</dbReference>
<dbReference type="PANTHER" id="PTHR34822:SF1">
    <property type="entry name" value="GRPB FAMILY PROTEIN"/>
    <property type="match status" value="1"/>
</dbReference>
<comment type="caution">
    <text evidence="3">The sequence shown here is derived from an EMBL/GenBank/DDBJ whole genome shotgun (WGS) entry which is preliminary data.</text>
</comment>
<sequence>MDGLQTDALPDGIADFRDGEEFADPWVDGEPGPEALSVVPPNTGWPDRAVVLTEAIRTALGDAVVSIEHVGSTAVLGLPAKDVIDLDLIVLDPDDEASYVPALTALGYRHTVREPELDGHRMLRLEQPRVNLHVFAQGTAEPARHLLFRDWLRAHPEDAKMYAEAKAAAAEGGPQTAMAYNLRKHAAVREIYSRAFAAAGVPLAKRVFAPATLPELPQPADTQPGASTSAPGDRLTWRPATPGDVEAIHDLYSAAGAVDHPRELVALDSVKLWLKGERFTLETDTVLAFAADGTLVAHGEAKLDDDWRDQVDVFVDGVVHPQWRGRGIGRGMLAWQEARGRQLLASVDAKLPGMLSLGARAESTGVRDLAAAAGYQPVRWWMELGRSLADEIPVRELPAGVEARVFTSELSEATRVAVNDAFRDHWGSRPMTEEEWADDLDLDEFAPELSRVLTTGSGEAGDPVRVVAVVLTEVNEEEWELNGGSFGYMSTIGVVRDWRGRGLSTAVIAAALSAYREAGFVNALLDVDSANPSGALGLYERLGFTERDRSVTLAKWV</sequence>
<gene>
    <name evidence="3" type="ORF">FB468_0325</name>
</gene>
<name>A0A542Y2P0_9MICO</name>
<feature type="domain" description="N-acetyltransferase" evidence="2">
    <location>
        <begin position="405"/>
        <end position="557"/>
    </location>
</feature>
<dbReference type="InterPro" id="IPR000182">
    <property type="entry name" value="GNAT_dom"/>
</dbReference>
<dbReference type="Pfam" id="PF00583">
    <property type="entry name" value="Acetyltransf_1"/>
    <property type="match status" value="2"/>
</dbReference>
<feature type="domain" description="N-acetyltransferase" evidence="2">
    <location>
        <begin position="235"/>
        <end position="395"/>
    </location>
</feature>
<dbReference type="AlphaFoldDB" id="A0A542Y2P0"/>
<protein>
    <submittedName>
        <fullName evidence="3">Mycothiol synthase</fullName>
    </submittedName>
</protein>
<dbReference type="Gene3D" id="3.30.460.10">
    <property type="entry name" value="Beta Polymerase, domain 2"/>
    <property type="match status" value="1"/>
</dbReference>
<reference evidence="3 4" key="1">
    <citation type="submission" date="2019-06" db="EMBL/GenBank/DDBJ databases">
        <title>Sequencing the genomes of 1000 actinobacteria strains.</title>
        <authorList>
            <person name="Klenk H.-P."/>
        </authorList>
    </citation>
    <scope>NUCLEOTIDE SEQUENCE [LARGE SCALE GENOMIC DNA]</scope>
    <source>
        <strain evidence="3 4">DSM 8803</strain>
    </source>
</reference>
<dbReference type="PANTHER" id="PTHR34822">
    <property type="entry name" value="GRPB DOMAIN PROTEIN (AFU_ORTHOLOGUE AFUA_1G01530)"/>
    <property type="match status" value="1"/>
</dbReference>
<dbReference type="CDD" id="cd04301">
    <property type="entry name" value="NAT_SF"/>
    <property type="match status" value="2"/>
</dbReference>
<evidence type="ECO:0000259" key="2">
    <source>
        <dbReference type="PROSITE" id="PS51186"/>
    </source>
</evidence>
<dbReference type="Gene3D" id="3.40.630.30">
    <property type="match status" value="1"/>
</dbReference>
<dbReference type="Proteomes" id="UP000319094">
    <property type="component" value="Unassembled WGS sequence"/>
</dbReference>
<keyword evidence="4" id="KW-1185">Reference proteome</keyword>
<dbReference type="PROSITE" id="PS51186">
    <property type="entry name" value="GNAT"/>
    <property type="match status" value="2"/>
</dbReference>
<proteinExistence type="predicted"/>
<accession>A0A542Y2P0</accession>
<feature type="region of interest" description="Disordered" evidence="1">
    <location>
        <begin position="214"/>
        <end position="240"/>
    </location>
</feature>
<dbReference type="RefSeq" id="WP_246055923.1">
    <property type="nucleotide sequence ID" value="NZ_BAAAUY010000007.1"/>
</dbReference>
<dbReference type="InterPro" id="IPR007344">
    <property type="entry name" value="GrpB/CoaE"/>
</dbReference>
<evidence type="ECO:0000313" key="3">
    <source>
        <dbReference type="EMBL" id="TQL42336.1"/>
    </source>
</evidence>
<evidence type="ECO:0000256" key="1">
    <source>
        <dbReference type="SAM" id="MobiDB-lite"/>
    </source>
</evidence>
<feature type="compositionally biased region" description="Polar residues" evidence="1">
    <location>
        <begin position="220"/>
        <end position="230"/>
    </location>
</feature>
<evidence type="ECO:0000313" key="4">
    <source>
        <dbReference type="Proteomes" id="UP000319094"/>
    </source>
</evidence>
<dbReference type="InterPro" id="IPR016181">
    <property type="entry name" value="Acyl_CoA_acyltransferase"/>
</dbReference>
<dbReference type="GO" id="GO:0016747">
    <property type="term" value="F:acyltransferase activity, transferring groups other than amino-acyl groups"/>
    <property type="evidence" value="ECO:0007669"/>
    <property type="project" value="InterPro"/>
</dbReference>